<evidence type="ECO:0000256" key="9">
    <source>
        <dbReference type="ARBA" id="ARBA00023180"/>
    </source>
</evidence>
<evidence type="ECO:0000256" key="8">
    <source>
        <dbReference type="ARBA" id="ARBA00023136"/>
    </source>
</evidence>
<dbReference type="GeneID" id="102807878"/>
<organism evidence="10 11">
    <name type="scientific">Saccoglossus kowalevskii</name>
    <name type="common">Acorn worm</name>
    <dbReference type="NCBI Taxonomy" id="10224"/>
    <lineage>
        <taxon>Eukaryota</taxon>
        <taxon>Metazoa</taxon>
        <taxon>Hemichordata</taxon>
        <taxon>Enteropneusta</taxon>
        <taxon>Harrimaniidae</taxon>
        <taxon>Saccoglossus</taxon>
    </lineage>
</organism>
<protein>
    <submittedName>
        <fullName evidence="11">Galactosylceramide sulfotransferase-like</fullName>
    </submittedName>
</protein>
<evidence type="ECO:0000256" key="3">
    <source>
        <dbReference type="ARBA" id="ARBA00022679"/>
    </source>
</evidence>
<dbReference type="PANTHER" id="PTHR14647">
    <property type="entry name" value="GALACTOSE-3-O-SULFOTRANSFERASE"/>
    <property type="match status" value="1"/>
</dbReference>
<keyword evidence="4" id="KW-0812">Transmembrane</keyword>
<accession>A0ABM0MFV9</accession>
<keyword evidence="7" id="KW-0333">Golgi apparatus</keyword>
<dbReference type="InterPro" id="IPR009729">
    <property type="entry name" value="Gal-3-0_sulfotransfrase"/>
</dbReference>
<dbReference type="Gene3D" id="3.40.50.300">
    <property type="entry name" value="P-loop containing nucleotide triphosphate hydrolases"/>
    <property type="match status" value="1"/>
</dbReference>
<evidence type="ECO:0000256" key="1">
    <source>
        <dbReference type="ARBA" id="ARBA00004323"/>
    </source>
</evidence>
<comment type="similarity">
    <text evidence="2">Belongs to the galactose-3-O-sulfotransferase family.</text>
</comment>
<dbReference type="PANTHER" id="PTHR14647:SF86">
    <property type="entry name" value="GALACTOSE-3-O-SULFOTRANSFERASE"/>
    <property type="match status" value="1"/>
</dbReference>
<proteinExistence type="inferred from homology"/>
<gene>
    <name evidence="11" type="primary">LOC102807878</name>
</gene>
<sequence length="323" mass="37851">MDKYGRNKLATEVAQLKQRIHELETKCIARTLETSNRVYRPPGLNVQDFSLKPGMDKDYQCISEVMPKDTVYITVLREPVVMYESGFTYMHLGNRYHLNDTNALEMFLRDPDGYFLSNSNKGRVKNPMLYDLGFDPIHMYNMTKINMKIQELDRIFKVVLIAEYFDESLILLKEIMCWEMEDIVYFKLNSRDKSSVHRISPGMAKQIRKFNAGDVKLYNHFNDLLQRAINKFGRKRMAVETAKLKHRTHEIETRCIAGTVLNSARVFKPAGIKVQDFNLKQGMEKDYQCTSMTLPELKYTDKVREHLYSKIRNYTDEHSPDVA</sequence>
<keyword evidence="6" id="KW-1133">Transmembrane helix</keyword>
<comment type="subcellular location">
    <subcellularLocation>
        <location evidence="1">Golgi apparatus membrane</location>
        <topology evidence="1">Single-pass type II membrane protein</topology>
    </subcellularLocation>
</comment>
<keyword evidence="8" id="KW-0472">Membrane</keyword>
<evidence type="ECO:0000256" key="4">
    <source>
        <dbReference type="ARBA" id="ARBA00022692"/>
    </source>
</evidence>
<keyword evidence="3" id="KW-0808">Transferase</keyword>
<keyword evidence="5" id="KW-0735">Signal-anchor</keyword>
<dbReference type="Proteomes" id="UP000694865">
    <property type="component" value="Unplaced"/>
</dbReference>
<evidence type="ECO:0000256" key="7">
    <source>
        <dbReference type="ARBA" id="ARBA00023034"/>
    </source>
</evidence>
<dbReference type="RefSeq" id="XP_006818900.1">
    <property type="nucleotide sequence ID" value="XM_006818837.1"/>
</dbReference>
<name>A0ABM0MFV9_SACKO</name>
<evidence type="ECO:0000256" key="5">
    <source>
        <dbReference type="ARBA" id="ARBA00022968"/>
    </source>
</evidence>
<dbReference type="Pfam" id="PF06990">
    <property type="entry name" value="Gal-3-0_sulfotr"/>
    <property type="match status" value="1"/>
</dbReference>
<keyword evidence="9" id="KW-0325">Glycoprotein</keyword>
<evidence type="ECO:0000256" key="2">
    <source>
        <dbReference type="ARBA" id="ARBA00008124"/>
    </source>
</evidence>
<evidence type="ECO:0000313" key="10">
    <source>
        <dbReference type="Proteomes" id="UP000694865"/>
    </source>
</evidence>
<evidence type="ECO:0000313" key="11">
    <source>
        <dbReference type="RefSeq" id="XP_006818900.1"/>
    </source>
</evidence>
<dbReference type="InterPro" id="IPR027417">
    <property type="entry name" value="P-loop_NTPase"/>
</dbReference>
<keyword evidence="10" id="KW-1185">Reference proteome</keyword>
<reference evidence="11" key="1">
    <citation type="submission" date="2025-08" db="UniProtKB">
        <authorList>
            <consortium name="RefSeq"/>
        </authorList>
    </citation>
    <scope>IDENTIFICATION</scope>
    <source>
        <tissue evidence="11">Testes</tissue>
    </source>
</reference>
<evidence type="ECO:0000256" key="6">
    <source>
        <dbReference type="ARBA" id="ARBA00022989"/>
    </source>
</evidence>